<name>L1IDC4_GUITC</name>
<keyword evidence="2 5" id="KW-0812">Transmembrane</keyword>
<reference evidence="7" key="3">
    <citation type="submission" date="2015-06" db="UniProtKB">
        <authorList>
            <consortium name="EnsemblProtists"/>
        </authorList>
    </citation>
    <scope>IDENTIFICATION</scope>
</reference>
<evidence type="ECO:0000313" key="8">
    <source>
        <dbReference type="Proteomes" id="UP000011087"/>
    </source>
</evidence>
<dbReference type="EnsemblProtists" id="EKX33810">
    <property type="protein sequence ID" value="EKX33810"/>
    <property type="gene ID" value="GUITHDRAFT_81101"/>
</dbReference>
<dbReference type="PANTHER" id="PTHR11040:SF205">
    <property type="entry name" value="ZINC TRANSPORTER ZUPT"/>
    <property type="match status" value="1"/>
</dbReference>
<dbReference type="OrthoDB" id="262547at2759"/>
<dbReference type="STRING" id="905079.L1IDC4"/>
<accession>L1IDC4</accession>
<protein>
    <recommendedName>
        <fullName evidence="9">Zinc transporter</fullName>
    </recommendedName>
</protein>
<evidence type="ECO:0000256" key="4">
    <source>
        <dbReference type="ARBA" id="ARBA00023136"/>
    </source>
</evidence>
<dbReference type="GeneID" id="17290560"/>
<dbReference type="PANTHER" id="PTHR11040">
    <property type="entry name" value="ZINC/IRON TRANSPORTER"/>
    <property type="match status" value="1"/>
</dbReference>
<evidence type="ECO:0000313" key="7">
    <source>
        <dbReference type="EnsemblProtists" id="EKX33810"/>
    </source>
</evidence>
<evidence type="ECO:0000313" key="6">
    <source>
        <dbReference type="EMBL" id="EKX33810.1"/>
    </source>
</evidence>
<evidence type="ECO:0000256" key="2">
    <source>
        <dbReference type="ARBA" id="ARBA00022692"/>
    </source>
</evidence>
<dbReference type="Pfam" id="PF02535">
    <property type="entry name" value="Zip"/>
    <property type="match status" value="1"/>
</dbReference>
<dbReference type="HOGENOM" id="CLU_015114_1_3_1"/>
<dbReference type="AlphaFoldDB" id="L1IDC4"/>
<evidence type="ECO:0008006" key="9">
    <source>
        <dbReference type="Google" id="ProtNLM"/>
    </source>
</evidence>
<dbReference type="InterPro" id="IPR003689">
    <property type="entry name" value="ZIP"/>
</dbReference>
<keyword evidence="4 5" id="KW-0472">Membrane</keyword>
<dbReference type="eggNOG" id="KOG2474">
    <property type="taxonomic scope" value="Eukaryota"/>
</dbReference>
<evidence type="ECO:0000256" key="3">
    <source>
        <dbReference type="ARBA" id="ARBA00022989"/>
    </source>
</evidence>
<dbReference type="PaxDb" id="55529-EKX33810"/>
<comment type="subcellular location">
    <subcellularLocation>
        <location evidence="1">Membrane</location>
        <topology evidence="1">Multi-pass membrane protein</topology>
    </subcellularLocation>
</comment>
<dbReference type="GO" id="GO:0005385">
    <property type="term" value="F:zinc ion transmembrane transporter activity"/>
    <property type="evidence" value="ECO:0007669"/>
    <property type="project" value="TreeGrafter"/>
</dbReference>
<evidence type="ECO:0000256" key="1">
    <source>
        <dbReference type="ARBA" id="ARBA00004141"/>
    </source>
</evidence>
<dbReference type="EMBL" id="JH993128">
    <property type="protein sequence ID" value="EKX33810.1"/>
    <property type="molecule type" value="Genomic_DNA"/>
</dbReference>
<feature type="transmembrane region" description="Helical" evidence="5">
    <location>
        <begin position="152"/>
        <end position="172"/>
    </location>
</feature>
<feature type="transmembrane region" description="Helical" evidence="5">
    <location>
        <begin position="123"/>
        <end position="140"/>
    </location>
</feature>
<sequence>MKEGNVALSFGLVLAAGMCTSLGAAVAFVVNVENKTFLAISLALSAGIMTYVSMVEIFTKSVVAFRFEQQLMTNCTRLKLLYSDEWGGVTRTKKKSLCLGDGTLTQPHFLSCSRQVERTHQEAFMPVCILAGLAVAIHNFPEGLATFDSSVGVTICVAIAIHNIPEGICVAMPIYHATKSRLKGFIWATISGLSEPLGAVVGYLAVKDNINNVSYGAMFALVAGMMVFISLAELLPSAYRHDVNHAIVTSSWVLGMLIMALSLVAFNL</sequence>
<feature type="transmembrane region" description="Helical" evidence="5">
    <location>
        <begin position="212"/>
        <end position="235"/>
    </location>
</feature>
<keyword evidence="8" id="KW-1185">Reference proteome</keyword>
<feature type="transmembrane region" description="Helical" evidence="5">
    <location>
        <begin position="247"/>
        <end position="266"/>
    </location>
</feature>
<organism evidence="6">
    <name type="scientific">Guillardia theta (strain CCMP2712)</name>
    <name type="common">Cryptophyte</name>
    <dbReference type="NCBI Taxonomy" id="905079"/>
    <lineage>
        <taxon>Eukaryota</taxon>
        <taxon>Cryptophyceae</taxon>
        <taxon>Pyrenomonadales</taxon>
        <taxon>Geminigeraceae</taxon>
        <taxon>Guillardia</taxon>
    </lineage>
</organism>
<dbReference type="OMA" id="PTCECEC"/>
<feature type="transmembrane region" description="Helical" evidence="5">
    <location>
        <begin position="184"/>
        <end position="206"/>
    </location>
</feature>
<evidence type="ECO:0000256" key="5">
    <source>
        <dbReference type="SAM" id="Phobius"/>
    </source>
</evidence>
<proteinExistence type="predicted"/>
<dbReference type="RefSeq" id="XP_005820790.1">
    <property type="nucleotide sequence ID" value="XM_005820733.1"/>
</dbReference>
<keyword evidence="3 5" id="KW-1133">Transmembrane helix</keyword>
<gene>
    <name evidence="6" type="ORF">GUITHDRAFT_81101</name>
</gene>
<dbReference type="Proteomes" id="UP000011087">
    <property type="component" value="Unassembled WGS sequence"/>
</dbReference>
<dbReference type="KEGG" id="gtt:GUITHDRAFT_81101"/>
<feature type="transmembrane region" description="Helical" evidence="5">
    <location>
        <begin position="37"/>
        <end position="58"/>
    </location>
</feature>
<reference evidence="6 8" key="1">
    <citation type="journal article" date="2012" name="Nature">
        <title>Algal genomes reveal evolutionary mosaicism and the fate of nucleomorphs.</title>
        <authorList>
            <consortium name="DOE Joint Genome Institute"/>
            <person name="Curtis B.A."/>
            <person name="Tanifuji G."/>
            <person name="Burki F."/>
            <person name="Gruber A."/>
            <person name="Irimia M."/>
            <person name="Maruyama S."/>
            <person name="Arias M.C."/>
            <person name="Ball S.G."/>
            <person name="Gile G.H."/>
            <person name="Hirakawa Y."/>
            <person name="Hopkins J.F."/>
            <person name="Kuo A."/>
            <person name="Rensing S.A."/>
            <person name="Schmutz J."/>
            <person name="Symeonidi A."/>
            <person name="Elias M."/>
            <person name="Eveleigh R.J."/>
            <person name="Herman E.K."/>
            <person name="Klute M.J."/>
            <person name="Nakayama T."/>
            <person name="Obornik M."/>
            <person name="Reyes-Prieto A."/>
            <person name="Armbrust E.V."/>
            <person name="Aves S.J."/>
            <person name="Beiko R.G."/>
            <person name="Coutinho P."/>
            <person name="Dacks J.B."/>
            <person name="Durnford D.G."/>
            <person name="Fast N.M."/>
            <person name="Green B.R."/>
            <person name="Grisdale C.J."/>
            <person name="Hempel F."/>
            <person name="Henrissat B."/>
            <person name="Hoppner M.P."/>
            <person name="Ishida K."/>
            <person name="Kim E."/>
            <person name="Koreny L."/>
            <person name="Kroth P.G."/>
            <person name="Liu Y."/>
            <person name="Malik S.B."/>
            <person name="Maier U.G."/>
            <person name="McRose D."/>
            <person name="Mock T."/>
            <person name="Neilson J.A."/>
            <person name="Onodera N.T."/>
            <person name="Poole A.M."/>
            <person name="Pritham E.J."/>
            <person name="Richards T.A."/>
            <person name="Rocap G."/>
            <person name="Roy S.W."/>
            <person name="Sarai C."/>
            <person name="Schaack S."/>
            <person name="Shirato S."/>
            <person name="Slamovits C.H."/>
            <person name="Spencer D.F."/>
            <person name="Suzuki S."/>
            <person name="Worden A.Z."/>
            <person name="Zauner S."/>
            <person name="Barry K."/>
            <person name="Bell C."/>
            <person name="Bharti A.K."/>
            <person name="Crow J.A."/>
            <person name="Grimwood J."/>
            <person name="Kramer R."/>
            <person name="Lindquist E."/>
            <person name="Lucas S."/>
            <person name="Salamov A."/>
            <person name="McFadden G.I."/>
            <person name="Lane C.E."/>
            <person name="Keeling P.J."/>
            <person name="Gray M.W."/>
            <person name="Grigoriev I.V."/>
            <person name="Archibald J.M."/>
        </authorList>
    </citation>
    <scope>NUCLEOTIDE SEQUENCE</scope>
    <source>
        <strain evidence="6 8">CCMP2712</strain>
    </source>
</reference>
<reference evidence="8" key="2">
    <citation type="submission" date="2012-11" db="EMBL/GenBank/DDBJ databases">
        <authorList>
            <person name="Kuo A."/>
            <person name="Curtis B.A."/>
            <person name="Tanifuji G."/>
            <person name="Burki F."/>
            <person name="Gruber A."/>
            <person name="Irimia M."/>
            <person name="Maruyama S."/>
            <person name="Arias M.C."/>
            <person name="Ball S.G."/>
            <person name="Gile G.H."/>
            <person name="Hirakawa Y."/>
            <person name="Hopkins J.F."/>
            <person name="Rensing S.A."/>
            <person name="Schmutz J."/>
            <person name="Symeonidi A."/>
            <person name="Elias M."/>
            <person name="Eveleigh R.J."/>
            <person name="Herman E.K."/>
            <person name="Klute M.J."/>
            <person name="Nakayama T."/>
            <person name="Obornik M."/>
            <person name="Reyes-Prieto A."/>
            <person name="Armbrust E.V."/>
            <person name="Aves S.J."/>
            <person name="Beiko R.G."/>
            <person name="Coutinho P."/>
            <person name="Dacks J.B."/>
            <person name="Durnford D.G."/>
            <person name="Fast N.M."/>
            <person name="Green B.R."/>
            <person name="Grisdale C."/>
            <person name="Hempe F."/>
            <person name="Henrissat B."/>
            <person name="Hoppner M.P."/>
            <person name="Ishida K.-I."/>
            <person name="Kim E."/>
            <person name="Koreny L."/>
            <person name="Kroth P.G."/>
            <person name="Liu Y."/>
            <person name="Malik S.-B."/>
            <person name="Maier U.G."/>
            <person name="McRose D."/>
            <person name="Mock T."/>
            <person name="Neilson J.A."/>
            <person name="Onodera N.T."/>
            <person name="Poole A.M."/>
            <person name="Pritham E.J."/>
            <person name="Richards T.A."/>
            <person name="Rocap G."/>
            <person name="Roy S.W."/>
            <person name="Sarai C."/>
            <person name="Schaack S."/>
            <person name="Shirato S."/>
            <person name="Slamovits C.H."/>
            <person name="Spencer D.F."/>
            <person name="Suzuki S."/>
            <person name="Worden A.Z."/>
            <person name="Zauner S."/>
            <person name="Barry K."/>
            <person name="Bell C."/>
            <person name="Bharti A.K."/>
            <person name="Crow J.A."/>
            <person name="Grimwood J."/>
            <person name="Kramer R."/>
            <person name="Lindquist E."/>
            <person name="Lucas S."/>
            <person name="Salamov A."/>
            <person name="McFadden G.I."/>
            <person name="Lane C.E."/>
            <person name="Keeling P.J."/>
            <person name="Gray M.W."/>
            <person name="Grigoriev I.V."/>
            <person name="Archibald J.M."/>
        </authorList>
    </citation>
    <scope>NUCLEOTIDE SEQUENCE</scope>
    <source>
        <strain evidence="8">CCMP2712</strain>
    </source>
</reference>
<dbReference type="GO" id="GO:0016020">
    <property type="term" value="C:membrane"/>
    <property type="evidence" value="ECO:0007669"/>
    <property type="project" value="UniProtKB-SubCell"/>
</dbReference>